<sequence>MQTIDEIRRENLELAVQRLGGKAVALANAAGLSAAYISQIRTKQPDSKSGKPKSLGDDAARKVEAAIGERAGWMDVRHGDDAKPAESANTFTQGSYAMSTTVARLAKILDGREQAEIDMILDAVELLLKVGPTRRQGEPEPEQSDQPVFSRKKRVIEFTGLHPSRARGRQGAK</sequence>
<comment type="caution">
    <text evidence="2">The sequence shown here is derived from an EMBL/GenBank/DDBJ whole genome shotgun (WGS) entry which is preliminary data.</text>
</comment>
<feature type="region of interest" description="Disordered" evidence="1">
    <location>
        <begin position="131"/>
        <end position="153"/>
    </location>
</feature>
<evidence type="ECO:0000313" key="2">
    <source>
        <dbReference type="EMBL" id="CAG2132301.1"/>
    </source>
</evidence>
<dbReference type="RefSeq" id="WP_211951808.1">
    <property type="nucleotide sequence ID" value="NZ_CAJPVI010000002.1"/>
</dbReference>
<reference evidence="2 3" key="1">
    <citation type="submission" date="2021-03" db="EMBL/GenBank/DDBJ databases">
        <authorList>
            <person name="Peeters C."/>
        </authorList>
    </citation>
    <scope>NUCLEOTIDE SEQUENCE [LARGE SCALE GENOMIC DNA]</scope>
    <source>
        <strain evidence="2 3">LMG 26411</strain>
    </source>
</reference>
<organism evidence="2 3">
    <name type="scientific">Cupriavidus numazuensis</name>
    <dbReference type="NCBI Taxonomy" id="221992"/>
    <lineage>
        <taxon>Bacteria</taxon>
        <taxon>Pseudomonadati</taxon>
        <taxon>Pseudomonadota</taxon>
        <taxon>Betaproteobacteria</taxon>
        <taxon>Burkholderiales</taxon>
        <taxon>Burkholderiaceae</taxon>
        <taxon>Cupriavidus</taxon>
    </lineage>
</organism>
<dbReference type="Proteomes" id="UP000672657">
    <property type="component" value="Unassembled WGS sequence"/>
</dbReference>
<protein>
    <submittedName>
        <fullName evidence="2">Uncharacterized protein</fullName>
    </submittedName>
</protein>
<evidence type="ECO:0000313" key="3">
    <source>
        <dbReference type="Proteomes" id="UP000672657"/>
    </source>
</evidence>
<dbReference type="EMBL" id="CAJPVI010000002">
    <property type="protein sequence ID" value="CAG2132301.1"/>
    <property type="molecule type" value="Genomic_DNA"/>
</dbReference>
<proteinExistence type="predicted"/>
<accession>A0ABN7PXB1</accession>
<keyword evidence="3" id="KW-1185">Reference proteome</keyword>
<name>A0ABN7PXB1_9BURK</name>
<evidence type="ECO:0000256" key="1">
    <source>
        <dbReference type="SAM" id="MobiDB-lite"/>
    </source>
</evidence>
<gene>
    <name evidence="2" type="ORF">LMG26411_00592</name>
</gene>